<gene>
    <name evidence="2" type="ORF">SAMN06295987_105269</name>
</gene>
<evidence type="ECO:0000313" key="3">
    <source>
        <dbReference type="Proteomes" id="UP000190989"/>
    </source>
</evidence>
<keyword evidence="3" id="KW-1185">Reference proteome</keyword>
<proteinExistence type="predicted"/>
<protein>
    <submittedName>
        <fullName evidence="2">Copper binding protein CusF</fullName>
    </submittedName>
</protein>
<dbReference type="Proteomes" id="UP000190989">
    <property type="component" value="Unassembled WGS sequence"/>
</dbReference>
<accession>A0A1U6ID55</accession>
<dbReference type="STRING" id="428990.SAMN06295987_105269"/>
<sequence length="124" mass="12727">MKLHHLTAIGFAALLAACGQQPENDSAPNASASAGMSGDMSDMDIPADMPMKMAKGTGTVTAIDKTEGSITIDHAPIPEANWPAMTMAFKAKPELLGGVKVGDEVAFDLEMKDGAGEIVGIGPE</sequence>
<feature type="region of interest" description="Disordered" evidence="1">
    <location>
        <begin position="21"/>
        <end position="51"/>
    </location>
</feature>
<dbReference type="Gene3D" id="2.40.50.320">
    <property type="entry name" value="Copper binding periplasmic protein CusF"/>
    <property type="match status" value="1"/>
</dbReference>
<dbReference type="Pfam" id="PF11604">
    <property type="entry name" value="CusF_Ec"/>
    <property type="match status" value="1"/>
</dbReference>
<dbReference type="PROSITE" id="PS51257">
    <property type="entry name" value="PROKAR_LIPOPROTEIN"/>
    <property type="match status" value="1"/>
</dbReference>
<dbReference type="AlphaFoldDB" id="A0A1U6ID55"/>
<dbReference type="EMBL" id="FVZE01000005">
    <property type="protein sequence ID" value="SLK05927.1"/>
    <property type="molecule type" value="Genomic_DNA"/>
</dbReference>
<evidence type="ECO:0000313" key="2">
    <source>
        <dbReference type="EMBL" id="SLK05927.1"/>
    </source>
</evidence>
<name>A0A1U6ID55_9SPHN</name>
<reference evidence="3" key="1">
    <citation type="submission" date="2017-02" db="EMBL/GenBank/DDBJ databases">
        <authorList>
            <person name="Varghese N."/>
            <person name="Submissions S."/>
        </authorList>
    </citation>
    <scope>NUCLEOTIDE SEQUENCE [LARGE SCALE GENOMIC DNA]</scope>
    <source>
        <strain evidence="3">SM117</strain>
    </source>
</reference>
<organism evidence="2 3">
    <name type="scientific">Novosphingobium mathurense</name>
    <dbReference type="NCBI Taxonomy" id="428990"/>
    <lineage>
        <taxon>Bacteria</taxon>
        <taxon>Pseudomonadati</taxon>
        <taxon>Pseudomonadota</taxon>
        <taxon>Alphaproteobacteria</taxon>
        <taxon>Sphingomonadales</taxon>
        <taxon>Sphingomonadaceae</taxon>
        <taxon>Novosphingobium</taxon>
    </lineage>
</organism>
<dbReference type="InterPro" id="IPR021647">
    <property type="entry name" value="CusF_Ec"/>
</dbReference>
<evidence type="ECO:0000256" key="1">
    <source>
        <dbReference type="SAM" id="MobiDB-lite"/>
    </source>
</evidence>
<dbReference type="InterPro" id="IPR042230">
    <property type="entry name" value="CusF_sf"/>
</dbReference>
<feature type="compositionally biased region" description="Low complexity" evidence="1">
    <location>
        <begin position="30"/>
        <end position="44"/>
    </location>
</feature>